<protein>
    <submittedName>
        <fullName evidence="2">Uncharacterized protein</fullName>
    </submittedName>
</protein>
<sequence length="325" mass="35945">MSYLHSLTRLPTRTDDEPAAFQQGRPNGRVPGVEESKMSFRLLQDAELDSSSSSGVGLVQGHQAHHSRTWTPIPDVLGDNSFALDQPPVIYNEFVDGTDTTPTFGPTEPNIAHDYCRFSNDNAPINLWENEQYPPAENNVVCQRFDLNKHSGTDNTTLTPEVGSWPVINLLGLSQDPAIFNTSELGNMTAPADLSRFYNTEYLVDSWTDERFPLTETIVAYPQIGDTNSGPDNITLPPESSRWNREPRTMPEESNASYASPHRPQRGGRACDPATSLDELVKAQPRVLGRSAKWDTSLVGGGQARYLAGLREILLDRLCKTRSAS</sequence>
<accession>A0A5N7BR24</accession>
<organism evidence="2">
    <name type="scientific">Petromyces alliaceus</name>
    <name type="common">Aspergillus alliaceus</name>
    <dbReference type="NCBI Taxonomy" id="209559"/>
    <lineage>
        <taxon>Eukaryota</taxon>
        <taxon>Fungi</taxon>
        <taxon>Dikarya</taxon>
        <taxon>Ascomycota</taxon>
        <taxon>Pezizomycotina</taxon>
        <taxon>Eurotiomycetes</taxon>
        <taxon>Eurotiomycetidae</taxon>
        <taxon>Eurotiales</taxon>
        <taxon>Aspergillaceae</taxon>
        <taxon>Aspergillus</taxon>
        <taxon>Aspergillus subgen. Circumdati</taxon>
    </lineage>
</organism>
<proteinExistence type="predicted"/>
<evidence type="ECO:0000256" key="1">
    <source>
        <dbReference type="SAM" id="MobiDB-lite"/>
    </source>
</evidence>
<evidence type="ECO:0000313" key="2">
    <source>
        <dbReference type="EMBL" id="KAE8384285.1"/>
    </source>
</evidence>
<gene>
    <name evidence="2" type="ORF">BDV23DRAFT_189372</name>
</gene>
<dbReference type="EMBL" id="ML735384">
    <property type="protein sequence ID" value="KAE8384285.1"/>
    <property type="molecule type" value="Genomic_DNA"/>
</dbReference>
<feature type="region of interest" description="Disordered" evidence="1">
    <location>
        <begin position="1"/>
        <end position="32"/>
    </location>
</feature>
<reference evidence="2" key="1">
    <citation type="submission" date="2019-04" db="EMBL/GenBank/DDBJ databases">
        <title>Friends and foes A comparative genomics studyof 23 Aspergillus species from section Flavi.</title>
        <authorList>
            <consortium name="DOE Joint Genome Institute"/>
            <person name="Kjaerbolling I."/>
            <person name="Vesth T."/>
            <person name="Frisvad J.C."/>
            <person name="Nybo J.L."/>
            <person name="Theobald S."/>
            <person name="Kildgaard S."/>
            <person name="Isbrandt T."/>
            <person name="Kuo A."/>
            <person name="Sato A."/>
            <person name="Lyhne E.K."/>
            <person name="Kogle M.E."/>
            <person name="Wiebenga A."/>
            <person name="Kun R.S."/>
            <person name="Lubbers R.J."/>
            <person name="Makela M.R."/>
            <person name="Barry K."/>
            <person name="Chovatia M."/>
            <person name="Clum A."/>
            <person name="Daum C."/>
            <person name="Haridas S."/>
            <person name="He G."/>
            <person name="LaButti K."/>
            <person name="Lipzen A."/>
            <person name="Mondo S."/>
            <person name="Riley R."/>
            <person name="Salamov A."/>
            <person name="Simmons B.A."/>
            <person name="Magnuson J.K."/>
            <person name="Henrissat B."/>
            <person name="Mortensen U.H."/>
            <person name="Larsen T.O."/>
            <person name="Devries R.P."/>
            <person name="Grigoriev I.V."/>
            <person name="Machida M."/>
            <person name="Baker S.E."/>
            <person name="Andersen M.R."/>
        </authorList>
    </citation>
    <scope>NUCLEOTIDE SEQUENCE [LARGE SCALE GENOMIC DNA]</scope>
    <source>
        <strain evidence="2">IBT 14317</strain>
    </source>
</reference>
<dbReference type="AlphaFoldDB" id="A0A5N7BR24"/>
<feature type="region of interest" description="Disordered" evidence="1">
    <location>
        <begin position="223"/>
        <end position="273"/>
    </location>
</feature>
<name>A0A5N7BR24_PETAA</name>
<feature type="compositionally biased region" description="Basic and acidic residues" evidence="1">
    <location>
        <begin position="242"/>
        <end position="251"/>
    </location>
</feature>
<dbReference type="Proteomes" id="UP000326877">
    <property type="component" value="Unassembled WGS sequence"/>
</dbReference>